<evidence type="ECO:0000313" key="1">
    <source>
        <dbReference type="EMBL" id="MFC7292474.1"/>
    </source>
</evidence>
<sequence length="234" mass="26084">MSFASRGNIIPICCPISAQIGHKHADMKAFSLALLYIALSFSAAAQSDHPPLSNEDFANQLSSAAITRTQFEVRYDPAYVRLAYPNGDVAPDKGVCSDVVIRSLRTFGIDLQKNIHEDMVANFNAYPKRWGMSRTDRNIDHRRVPNIETYFTRIGARIEISQTAEEYRAGDIVAWNLSGHGRGWMPHIGIVTDQKSEDGTPLIVHNIGAGPQLENVLFSWPQTGHYRLSPSLFE</sequence>
<comment type="caution">
    <text evidence="1">The sequence shown here is derived from an EMBL/GenBank/DDBJ whole genome shotgun (WGS) entry which is preliminary data.</text>
</comment>
<reference evidence="2" key="1">
    <citation type="journal article" date="2019" name="Int. J. Syst. Evol. Microbiol.">
        <title>The Global Catalogue of Microorganisms (GCM) 10K type strain sequencing project: providing services to taxonomists for standard genome sequencing and annotation.</title>
        <authorList>
            <consortium name="The Broad Institute Genomics Platform"/>
            <consortium name="The Broad Institute Genome Sequencing Center for Infectious Disease"/>
            <person name="Wu L."/>
            <person name="Ma J."/>
        </authorList>
    </citation>
    <scope>NUCLEOTIDE SEQUENCE [LARGE SCALE GENOMIC DNA]</scope>
    <source>
        <strain evidence="2">CCUG 51308</strain>
    </source>
</reference>
<proteinExistence type="predicted"/>
<dbReference type="Pfam" id="PF06940">
    <property type="entry name" value="DUF1287"/>
    <property type="match status" value="1"/>
</dbReference>
<gene>
    <name evidence="1" type="ORF">ACFQS8_12660</name>
</gene>
<protein>
    <submittedName>
        <fullName evidence="1">DUF1287 domain-containing protein</fullName>
    </submittedName>
</protein>
<accession>A0ABW2IND2</accession>
<dbReference type="InterPro" id="IPR009706">
    <property type="entry name" value="DUF1287"/>
</dbReference>
<evidence type="ECO:0000313" key="2">
    <source>
        <dbReference type="Proteomes" id="UP001596492"/>
    </source>
</evidence>
<dbReference type="RefSeq" id="WP_382167929.1">
    <property type="nucleotide sequence ID" value="NZ_JBHTBR010000005.1"/>
</dbReference>
<name>A0ABW2IND2_9PROT</name>
<dbReference type="EMBL" id="JBHTBR010000005">
    <property type="protein sequence ID" value="MFC7292474.1"/>
    <property type="molecule type" value="Genomic_DNA"/>
</dbReference>
<organism evidence="1 2">
    <name type="scientific">Hirschia litorea</name>
    <dbReference type="NCBI Taxonomy" id="1199156"/>
    <lineage>
        <taxon>Bacteria</taxon>
        <taxon>Pseudomonadati</taxon>
        <taxon>Pseudomonadota</taxon>
        <taxon>Alphaproteobacteria</taxon>
        <taxon>Hyphomonadales</taxon>
        <taxon>Hyphomonadaceae</taxon>
        <taxon>Hirschia</taxon>
    </lineage>
</organism>
<dbReference type="Proteomes" id="UP001596492">
    <property type="component" value="Unassembled WGS sequence"/>
</dbReference>
<keyword evidence="2" id="KW-1185">Reference proteome</keyword>
<dbReference type="PIRSF" id="PIRSF011444">
    <property type="entry name" value="DUF1287"/>
    <property type="match status" value="1"/>
</dbReference>